<protein>
    <recommendedName>
        <fullName evidence="3">DUF2116 family Zn-ribbon domain-containing protein</fullName>
    </recommendedName>
</protein>
<evidence type="ECO:0000313" key="2">
    <source>
        <dbReference type="Proteomes" id="UP000199403"/>
    </source>
</evidence>
<sequence length="132" mass="15370">MPVGPKKCLSCGKPVAGRIDKKFCDDYCRNSYNNQMKSGSNNLIRNINNALKKNRNILAAILPDSEDTAKISREKLLEQGFIFKYRTHTYTNKKGNVYGYCYDYGYLRLEQDWILVVRNKEDQREKLGSFKQ</sequence>
<organism evidence="1 2">
    <name type="scientific">Cyclobacterium xiamenense</name>
    <dbReference type="NCBI Taxonomy" id="1297121"/>
    <lineage>
        <taxon>Bacteria</taxon>
        <taxon>Pseudomonadati</taxon>
        <taxon>Bacteroidota</taxon>
        <taxon>Cytophagia</taxon>
        <taxon>Cytophagales</taxon>
        <taxon>Cyclobacteriaceae</taxon>
        <taxon>Cyclobacterium</taxon>
    </lineage>
</organism>
<gene>
    <name evidence="1" type="ORF">SAMN05192553_103707</name>
</gene>
<dbReference type="Proteomes" id="UP000199403">
    <property type="component" value="Unassembled WGS sequence"/>
</dbReference>
<evidence type="ECO:0008006" key="3">
    <source>
        <dbReference type="Google" id="ProtNLM"/>
    </source>
</evidence>
<evidence type="ECO:0000313" key="1">
    <source>
        <dbReference type="EMBL" id="SEJ40328.1"/>
    </source>
</evidence>
<name>A0A1H6YGA9_9BACT</name>
<dbReference type="OrthoDB" id="5187906at2"/>
<dbReference type="AlphaFoldDB" id="A0A1H6YGA9"/>
<dbReference type="EMBL" id="FNZH01000003">
    <property type="protein sequence ID" value="SEJ40328.1"/>
    <property type="molecule type" value="Genomic_DNA"/>
</dbReference>
<accession>A0A1H6YGA9</accession>
<reference evidence="2" key="1">
    <citation type="submission" date="2016-10" db="EMBL/GenBank/DDBJ databases">
        <authorList>
            <person name="Varghese N."/>
            <person name="Submissions S."/>
        </authorList>
    </citation>
    <scope>NUCLEOTIDE SEQUENCE [LARGE SCALE GENOMIC DNA]</scope>
    <source>
        <strain evidence="2">IBRC-M 10761</strain>
    </source>
</reference>
<dbReference type="STRING" id="1416801.SAMN05192553_103707"/>
<keyword evidence="2" id="KW-1185">Reference proteome</keyword>
<proteinExistence type="predicted"/>